<dbReference type="PANTHER" id="PTHR21324">
    <property type="entry name" value="FASTING-INDUCIBLE INTEGRAL MEMBRANE PROTEIN TM6P1-RELATED"/>
    <property type="match status" value="1"/>
</dbReference>
<feature type="transmembrane region" description="Helical" evidence="6">
    <location>
        <begin position="41"/>
        <end position="66"/>
    </location>
</feature>
<evidence type="ECO:0000256" key="4">
    <source>
        <dbReference type="ARBA" id="ARBA00023136"/>
    </source>
</evidence>
<proteinExistence type="predicted"/>
<keyword evidence="4 6" id="KW-0472">Membrane</keyword>
<sequence length="291" mass="32743">MTTRPSHESHAHLQNGRGVNGYATANGPRDPTVRRHRHHWWYIWIPLFTAFIWFSTLLAMLITWLAQGRQFYVSESPGQKVAYISDVGADILKPLFIVGCSITAVGFFLTLCVERWLRHSGRLHPNMRRRERVCSSIAMFGSFIGGAALILLSVFDTKRHMTLHRVFLFFFVLGVAVSAIFTVLEFRWIEKSYPDATHLRRAYMLKGFLAVVLIAAAIAFGVTLGRKQNVAAIIEWCISFGFTFYLLTFYADLRASRNVSAGELTREKLIAGGNVSPDRVPHGLAAPRAAV</sequence>
<accession>A0A165QK09</accession>
<feature type="transmembrane region" description="Helical" evidence="6">
    <location>
        <begin position="133"/>
        <end position="155"/>
    </location>
</feature>
<organism evidence="8 9">
    <name type="scientific">Exidia glandulosa HHB12029</name>
    <dbReference type="NCBI Taxonomy" id="1314781"/>
    <lineage>
        <taxon>Eukaryota</taxon>
        <taxon>Fungi</taxon>
        <taxon>Dikarya</taxon>
        <taxon>Basidiomycota</taxon>
        <taxon>Agaricomycotina</taxon>
        <taxon>Agaricomycetes</taxon>
        <taxon>Auriculariales</taxon>
        <taxon>Exidiaceae</taxon>
        <taxon>Exidia</taxon>
    </lineage>
</organism>
<dbReference type="InterPro" id="IPR050911">
    <property type="entry name" value="DRAM/TMEM150_Autophagy_Mod"/>
</dbReference>
<evidence type="ECO:0000256" key="2">
    <source>
        <dbReference type="ARBA" id="ARBA00022692"/>
    </source>
</evidence>
<dbReference type="STRING" id="1314781.A0A165QK09"/>
<comment type="subcellular location">
    <subcellularLocation>
        <location evidence="1">Endomembrane system</location>
        <topology evidence="1">Multi-pass membrane protein</topology>
    </subcellularLocation>
</comment>
<evidence type="ECO:0000256" key="6">
    <source>
        <dbReference type="SAM" id="Phobius"/>
    </source>
</evidence>
<dbReference type="GO" id="GO:0005886">
    <property type="term" value="C:plasma membrane"/>
    <property type="evidence" value="ECO:0007669"/>
    <property type="project" value="TreeGrafter"/>
</dbReference>
<keyword evidence="2 6" id="KW-0812">Transmembrane</keyword>
<feature type="domain" description="CWH43-like N-terminal" evidence="7">
    <location>
        <begin position="42"/>
        <end position="255"/>
    </location>
</feature>
<feature type="transmembrane region" description="Helical" evidence="6">
    <location>
        <begin position="207"/>
        <end position="224"/>
    </location>
</feature>
<evidence type="ECO:0000259" key="7">
    <source>
        <dbReference type="Pfam" id="PF10277"/>
    </source>
</evidence>
<dbReference type="AlphaFoldDB" id="A0A165QK09"/>
<evidence type="ECO:0000256" key="3">
    <source>
        <dbReference type="ARBA" id="ARBA00022989"/>
    </source>
</evidence>
<dbReference type="OrthoDB" id="10032492at2759"/>
<keyword evidence="3 6" id="KW-1133">Transmembrane helix</keyword>
<protein>
    <recommendedName>
        <fullName evidence="7">CWH43-like N-terminal domain-containing protein</fullName>
    </recommendedName>
</protein>
<dbReference type="Proteomes" id="UP000077266">
    <property type="component" value="Unassembled WGS sequence"/>
</dbReference>
<dbReference type="EMBL" id="KV425882">
    <property type="protein sequence ID" value="KZW03729.1"/>
    <property type="molecule type" value="Genomic_DNA"/>
</dbReference>
<feature type="transmembrane region" description="Helical" evidence="6">
    <location>
        <begin position="167"/>
        <end position="186"/>
    </location>
</feature>
<evidence type="ECO:0000313" key="8">
    <source>
        <dbReference type="EMBL" id="KZW03729.1"/>
    </source>
</evidence>
<dbReference type="GO" id="GO:0012505">
    <property type="term" value="C:endomembrane system"/>
    <property type="evidence" value="ECO:0007669"/>
    <property type="project" value="UniProtKB-SubCell"/>
</dbReference>
<reference evidence="8 9" key="1">
    <citation type="journal article" date="2016" name="Mol. Biol. Evol.">
        <title>Comparative Genomics of Early-Diverging Mushroom-Forming Fungi Provides Insights into the Origins of Lignocellulose Decay Capabilities.</title>
        <authorList>
            <person name="Nagy L.G."/>
            <person name="Riley R."/>
            <person name="Tritt A."/>
            <person name="Adam C."/>
            <person name="Daum C."/>
            <person name="Floudas D."/>
            <person name="Sun H."/>
            <person name="Yadav J.S."/>
            <person name="Pangilinan J."/>
            <person name="Larsson K.H."/>
            <person name="Matsuura K."/>
            <person name="Barry K."/>
            <person name="Labutti K."/>
            <person name="Kuo R."/>
            <person name="Ohm R.A."/>
            <person name="Bhattacharya S.S."/>
            <person name="Shirouzu T."/>
            <person name="Yoshinaga Y."/>
            <person name="Martin F.M."/>
            <person name="Grigoriev I.V."/>
            <person name="Hibbett D.S."/>
        </authorList>
    </citation>
    <scope>NUCLEOTIDE SEQUENCE [LARGE SCALE GENOMIC DNA]</scope>
    <source>
        <strain evidence="8 9">HHB12029</strain>
    </source>
</reference>
<dbReference type="Pfam" id="PF10277">
    <property type="entry name" value="Frag1"/>
    <property type="match status" value="1"/>
</dbReference>
<gene>
    <name evidence="8" type="ORF">EXIGLDRAFT_662984</name>
</gene>
<dbReference type="PANTHER" id="PTHR21324:SF2">
    <property type="entry name" value="EG:22E5.9 PROTEIN"/>
    <property type="match status" value="1"/>
</dbReference>
<keyword evidence="9" id="KW-1185">Reference proteome</keyword>
<evidence type="ECO:0000313" key="9">
    <source>
        <dbReference type="Proteomes" id="UP000077266"/>
    </source>
</evidence>
<feature type="transmembrane region" description="Helical" evidence="6">
    <location>
        <begin position="230"/>
        <end position="251"/>
    </location>
</feature>
<name>A0A165QK09_EXIGL</name>
<dbReference type="InterPro" id="IPR019402">
    <property type="entry name" value="CWH43_N"/>
</dbReference>
<feature type="compositionally biased region" description="Basic and acidic residues" evidence="5">
    <location>
        <begin position="1"/>
        <end position="11"/>
    </location>
</feature>
<feature type="region of interest" description="Disordered" evidence="5">
    <location>
        <begin position="1"/>
        <end position="27"/>
    </location>
</feature>
<evidence type="ECO:0000256" key="5">
    <source>
        <dbReference type="SAM" id="MobiDB-lite"/>
    </source>
</evidence>
<dbReference type="InParanoid" id="A0A165QK09"/>
<evidence type="ECO:0000256" key="1">
    <source>
        <dbReference type="ARBA" id="ARBA00004127"/>
    </source>
</evidence>
<feature type="transmembrane region" description="Helical" evidence="6">
    <location>
        <begin position="95"/>
        <end position="113"/>
    </location>
</feature>
<dbReference type="FunCoup" id="A0A165QK09">
    <property type="interactions" value="90"/>
</dbReference>